<evidence type="ECO:0000259" key="3">
    <source>
        <dbReference type="PROSITE" id="PS50245"/>
    </source>
</evidence>
<feature type="region of interest" description="Disordered" evidence="2">
    <location>
        <begin position="518"/>
        <end position="563"/>
    </location>
</feature>
<dbReference type="EMBL" id="CP059272">
    <property type="protein sequence ID" value="QLQ81406.1"/>
    <property type="molecule type" value="Genomic_DNA"/>
</dbReference>
<accession>A0A7H9HWZ3</accession>
<evidence type="ECO:0000313" key="4">
    <source>
        <dbReference type="EMBL" id="QLQ81406.1"/>
    </source>
</evidence>
<dbReference type="Pfam" id="PF01302">
    <property type="entry name" value="CAP_GLY"/>
    <property type="match status" value="1"/>
</dbReference>
<feature type="domain" description="CAP-Gly" evidence="3">
    <location>
        <begin position="23"/>
        <end position="68"/>
    </location>
</feature>
<dbReference type="AlphaFoldDB" id="A0A7H9HWZ3"/>
<dbReference type="InterPro" id="IPR000938">
    <property type="entry name" value="CAP-Gly_domain"/>
</dbReference>
<dbReference type="SMART" id="SM01052">
    <property type="entry name" value="CAP_GLY"/>
    <property type="match status" value="1"/>
</dbReference>
<sequence length="678" mass="77128">MAVIEVGDRVLVDGKLGVVRYAGLTEFCSGFWYGIELERCEGFNDGSVDGKRYFDVLGKRGNYGLFAQVEDLHKIDDYGGLKDENRKLTGVVEALERKIRQLHLQRNDSKVVELQRTVKGLIQERDQRIKEHEETVEENKQLCATVNLLQAKLNGLDCLDLKSENDRLVNELSKLKEDNRQYAALQAVYIDIEKELQDQLATLENYILTEGEKTCGSATAATKAALYDEFYTAVFPNERHSTQLLELQYDILQRCVANPPLELSIQDKLTGQLYFLILRELANEQESRSSNRYFDVLRNEFGDNGIICSELLSGHLQDHMLRIRELIDLLNNSDSLDSDFRLVISSMSQIFGNILPQLLSSHRKENLSDSVLRSISDIYSVSLSIEKELKVLAEKVEVDSVPTIPCHIRLSQVLEVVFSMITYDPGFDARPFADFKPAFEEILASLKHIEAIPASSPQNLTGLPQTTSFTDSQTARDSSDLTKVAFLQSELSKKEARIEEFAVKIQLLEIKLQESHTKQTAQLQREAEKTKSPRILDEDDLHSDAQLSTGPKVDSADDFDEHSSSTDFQLETFAKQSINSEILSLQRVVASLTKYQRKSQPNFSWLYEDKRHPQALTTKTHIDFRNKLHDLTASAIEVAEYTRMVPYQEDLTERQKNYLPNAVFKQNVLNLKIKDISA</sequence>
<keyword evidence="1" id="KW-0175">Coiled coil</keyword>
<organism evidence="4 5">
    <name type="scientific">Torulaspora globosa</name>
    <dbReference type="NCBI Taxonomy" id="48254"/>
    <lineage>
        <taxon>Eukaryota</taxon>
        <taxon>Fungi</taxon>
        <taxon>Dikarya</taxon>
        <taxon>Ascomycota</taxon>
        <taxon>Saccharomycotina</taxon>
        <taxon>Saccharomycetes</taxon>
        <taxon>Saccharomycetales</taxon>
        <taxon>Saccharomycetaceae</taxon>
        <taxon>Torulaspora</taxon>
    </lineage>
</organism>
<feature type="coiled-coil region" evidence="1">
    <location>
        <begin position="484"/>
        <end position="511"/>
    </location>
</feature>
<proteinExistence type="predicted"/>
<evidence type="ECO:0000313" key="5">
    <source>
        <dbReference type="Proteomes" id="UP000510647"/>
    </source>
</evidence>
<name>A0A7H9HWZ3_9SACH</name>
<feature type="compositionally biased region" description="Basic and acidic residues" evidence="2">
    <location>
        <begin position="525"/>
        <end position="536"/>
    </location>
</feature>
<evidence type="ECO:0000256" key="1">
    <source>
        <dbReference type="SAM" id="Coils"/>
    </source>
</evidence>
<dbReference type="InterPro" id="IPR036859">
    <property type="entry name" value="CAP-Gly_dom_sf"/>
</dbReference>
<feature type="coiled-coil region" evidence="1">
    <location>
        <begin position="78"/>
        <end position="195"/>
    </location>
</feature>
<dbReference type="OrthoDB" id="2130750at2759"/>
<dbReference type="Proteomes" id="UP000510647">
    <property type="component" value="Chromosome 6"/>
</dbReference>
<dbReference type="PANTHER" id="PTHR18916">
    <property type="entry name" value="DYNACTIN 1-RELATED MICROTUBULE-BINDING"/>
    <property type="match status" value="1"/>
</dbReference>
<reference evidence="4 5" key="1">
    <citation type="submission" date="2020-06" db="EMBL/GenBank/DDBJ databases">
        <title>The yeast mating-type switching endonuclease HO is a domesticated member of an unorthodox homing genetic element family.</title>
        <authorList>
            <person name="Coughlan A.Y."/>
            <person name="Lombardi L."/>
            <person name="Braun-Galleani S."/>
            <person name="Martos A.R."/>
            <person name="Galeote V."/>
            <person name="Bigey F."/>
            <person name="Dequin S."/>
            <person name="Byrne K.P."/>
            <person name="Wolfe K.H."/>
        </authorList>
    </citation>
    <scope>NUCLEOTIDE SEQUENCE [LARGE SCALE GENOMIC DNA]</scope>
    <source>
        <strain evidence="4 5">CBS2947</strain>
    </source>
</reference>
<dbReference type="Gene3D" id="2.30.30.190">
    <property type="entry name" value="CAP Gly-rich-like domain"/>
    <property type="match status" value="1"/>
</dbReference>
<protein>
    <recommendedName>
        <fullName evidence="3">CAP-Gly domain-containing protein</fullName>
    </recommendedName>
</protein>
<evidence type="ECO:0000256" key="2">
    <source>
        <dbReference type="SAM" id="MobiDB-lite"/>
    </source>
</evidence>
<dbReference type="PROSITE" id="PS50245">
    <property type="entry name" value="CAP_GLY_2"/>
    <property type="match status" value="1"/>
</dbReference>
<keyword evidence="5" id="KW-1185">Reference proteome</keyword>
<gene>
    <name evidence="4" type="ORF">HG537_0F01670</name>
</gene>
<dbReference type="SUPFAM" id="SSF74924">
    <property type="entry name" value="Cap-Gly domain"/>
    <property type="match status" value="1"/>
</dbReference>